<dbReference type="InterPro" id="IPR036097">
    <property type="entry name" value="HisK_dim/P_sf"/>
</dbReference>
<dbReference type="NCBIfam" id="TIGR00229">
    <property type="entry name" value="sensory_box"/>
    <property type="match status" value="1"/>
</dbReference>
<dbReference type="InterPro" id="IPR005467">
    <property type="entry name" value="His_kinase_dom"/>
</dbReference>
<evidence type="ECO:0000256" key="5">
    <source>
        <dbReference type="ARBA" id="ARBA00022741"/>
    </source>
</evidence>
<dbReference type="SMART" id="SM00387">
    <property type="entry name" value="HATPase_c"/>
    <property type="match status" value="1"/>
</dbReference>
<evidence type="ECO:0000256" key="2">
    <source>
        <dbReference type="ARBA" id="ARBA00012438"/>
    </source>
</evidence>
<feature type="transmembrane region" description="Helical" evidence="9">
    <location>
        <begin position="37"/>
        <end position="57"/>
    </location>
</feature>
<name>A0ABW0TT98_9BACL</name>
<evidence type="ECO:0000313" key="14">
    <source>
        <dbReference type="Proteomes" id="UP001596071"/>
    </source>
</evidence>
<dbReference type="Proteomes" id="UP001596071">
    <property type="component" value="Unassembled WGS sequence"/>
</dbReference>
<feature type="transmembrane region" description="Helical" evidence="9">
    <location>
        <begin position="139"/>
        <end position="159"/>
    </location>
</feature>
<dbReference type="SUPFAM" id="SSF55874">
    <property type="entry name" value="ATPase domain of HSP90 chaperone/DNA topoisomerase II/histidine kinase"/>
    <property type="match status" value="1"/>
</dbReference>
<evidence type="ECO:0000313" key="13">
    <source>
        <dbReference type="EMBL" id="MFC5602219.1"/>
    </source>
</evidence>
<evidence type="ECO:0000256" key="3">
    <source>
        <dbReference type="ARBA" id="ARBA00022553"/>
    </source>
</evidence>
<feature type="domain" description="PAS" evidence="11">
    <location>
        <begin position="182"/>
        <end position="251"/>
    </location>
</feature>
<keyword evidence="9" id="KW-1133">Transmembrane helix</keyword>
<protein>
    <recommendedName>
        <fullName evidence="2">histidine kinase</fullName>
        <ecNumber evidence="2">2.7.13.3</ecNumber>
    </recommendedName>
</protein>
<evidence type="ECO:0000256" key="9">
    <source>
        <dbReference type="SAM" id="Phobius"/>
    </source>
</evidence>
<dbReference type="PRINTS" id="PR00344">
    <property type="entry name" value="BCTRLSENSOR"/>
</dbReference>
<comment type="caution">
    <text evidence="13">The sequence shown here is derived from an EMBL/GenBank/DDBJ whole genome shotgun (WGS) entry which is preliminary data.</text>
</comment>
<dbReference type="SUPFAM" id="SSF55785">
    <property type="entry name" value="PYP-like sensor domain (PAS domain)"/>
    <property type="match status" value="1"/>
</dbReference>
<reference evidence="14" key="1">
    <citation type="journal article" date="2019" name="Int. J. Syst. Evol. Microbiol.">
        <title>The Global Catalogue of Microorganisms (GCM) 10K type strain sequencing project: providing services to taxonomists for standard genome sequencing and annotation.</title>
        <authorList>
            <consortium name="The Broad Institute Genomics Platform"/>
            <consortium name="The Broad Institute Genome Sequencing Center for Infectious Disease"/>
            <person name="Wu L."/>
            <person name="Ma J."/>
        </authorList>
    </citation>
    <scope>NUCLEOTIDE SEQUENCE [LARGE SCALE GENOMIC DNA]</scope>
    <source>
        <strain evidence="14">KACC 11299</strain>
    </source>
</reference>
<comment type="catalytic activity">
    <reaction evidence="1">
        <text>ATP + protein L-histidine = ADP + protein N-phospho-L-histidine.</text>
        <dbReference type="EC" id="2.7.13.3"/>
    </reaction>
</comment>
<dbReference type="PROSITE" id="PS50113">
    <property type="entry name" value="PAC"/>
    <property type="match status" value="1"/>
</dbReference>
<dbReference type="EC" id="2.7.13.3" evidence="2"/>
<dbReference type="EMBL" id="JBHSNP010000008">
    <property type="protein sequence ID" value="MFC5602219.1"/>
    <property type="molecule type" value="Genomic_DNA"/>
</dbReference>
<dbReference type="PROSITE" id="PS50109">
    <property type="entry name" value="HIS_KIN"/>
    <property type="match status" value="1"/>
</dbReference>
<dbReference type="RefSeq" id="WP_381442061.1">
    <property type="nucleotide sequence ID" value="NZ_JBHSNP010000008.1"/>
</dbReference>
<keyword evidence="6" id="KW-0418">Kinase</keyword>
<keyword evidence="9" id="KW-0812">Transmembrane</keyword>
<dbReference type="InterPro" id="IPR001610">
    <property type="entry name" value="PAC"/>
</dbReference>
<feature type="transmembrane region" description="Helical" evidence="9">
    <location>
        <begin position="12"/>
        <end position="31"/>
    </location>
</feature>
<evidence type="ECO:0000256" key="4">
    <source>
        <dbReference type="ARBA" id="ARBA00022679"/>
    </source>
</evidence>
<feature type="transmembrane region" description="Helical" evidence="9">
    <location>
        <begin position="87"/>
        <end position="103"/>
    </location>
</feature>
<keyword evidence="5" id="KW-0547">Nucleotide-binding</keyword>
<dbReference type="InterPro" id="IPR036890">
    <property type="entry name" value="HATPase_C_sf"/>
</dbReference>
<dbReference type="InterPro" id="IPR004358">
    <property type="entry name" value="Sig_transdc_His_kin-like_C"/>
</dbReference>
<keyword evidence="3" id="KW-0597">Phosphoprotein</keyword>
<dbReference type="InterPro" id="IPR000700">
    <property type="entry name" value="PAS-assoc_C"/>
</dbReference>
<proteinExistence type="predicted"/>
<feature type="transmembrane region" description="Helical" evidence="9">
    <location>
        <begin position="64"/>
        <end position="81"/>
    </location>
</feature>
<evidence type="ECO:0000259" key="12">
    <source>
        <dbReference type="PROSITE" id="PS50113"/>
    </source>
</evidence>
<evidence type="ECO:0000259" key="11">
    <source>
        <dbReference type="PROSITE" id="PS50112"/>
    </source>
</evidence>
<dbReference type="InterPro" id="IPR003594">
    <property type="entry name" value="HATPase_dom"/>
</dbReference>
<dbReference type="InterPro" id="IPR003661">
    <property type="entry name" value="HisK_dim/P_dom"/>
</dbReference>
<keyword evidence="9" id="KW-0472">Membrane</keyword>
<dbReference type="SMART" id="SM00086">
    <property type="entry name" value="PAC"/>
    <property type="match status" value="1"/>
</dbReference>
<gene>
    <name evidence="13" type="ORF">ACFPTP_03025</name>
</gene>
<dbReference type="PANTHER" id="PTHR43065">
    <property type="entry name" value="SENSOR HISTIDINE KINASE"/>
    <property type="match status" value="1"/>
</dbReference>
<dbReference type="InterPro" id="IPR035965">
    <property type="entry name" value="PAS-like_dom_sf"/>
</dbReference>
<accession>A0ABW0TT98</accession>
<dbReference type="Pfam" id="PF08448">
    <property type="entry name" value="PAS_4"/>
    <property type="match status" value="1"/>
</dbReference>
<feature type="domain" description="Histidine kinase" evidence="10">
    <location>
        <begin position="319"/>
        <end position="524"/>
    </location>
</feature>
<dbReference type="Gene3D" id="3.30.565.10">
    <property type="entry name" value="Histidine kinase-like ATPase, C-terminal domain"/>
    <property type="match status" value="1"/>
</dbReference>
<evidence type="ECO:0000259" key="10">
    <source>
        <dbReference type="PROSITE" id="PS50109"/>
    </source>
</evidence>
<dbReference type="Gene3D" id="3.30.450.20">
    <property type="entry name" value="PAS domain"/>
    <property type="match status" value="1"/>
</dbReference>
<dbReference type="CDD" id="cd00082">
    <property type="entry name" value="HisKA"/>
    <property type="match status" value="1"/>
</dbReference>
<dbReference type="CDD" id="cd00130">
    <property type="entry name" value="PAS"/>
    <property type="match status" value="1"/>
</dbReference>
<dbReference type="SMART" id="SM00091">
    <property type="entry name" value="PAS"/>
    <property type="match status" value="1"/>
</dbReference>
<keyword evidence="4" id="KW-0808">Transferase</keyword>
<dbReference type="SMART" id="SM00388">
    <property type="entry name" value="HisKA"/>
    <property type="match status" value="1"/>
</dbReference>
<evidence type="ECO:0000256" key="1">
    <source>
        <dbReference type="ARBA" id="ARBA00000085"/>
    </source>
</evidence>
<organism evidence="13 14">
    <name type="scientific">Sporosarcina koreensis</name>
    <dbReference type="NCBI Taxonomy" id="334735"/>
    <lineage>
        <taxon>Bacteria</taxon>
        <taxon>Bacillati</taxon>
        <taxon>Bacillota</taxon>
        <taxon>Bacilli</taxon>
        <taxon>Bacillales</taxon>
        <taxon>Caryophanaceae</taxon>
        <taxon>Sporosarcina</taxon>
    </lineage>
</organism>
<feature type="domain" description="PAC" evidence="12">
    <location>
        <begin position="254"/>
        <end position="306"/>
    </location>
</feature>
<dbReference type="Gene3D" id="1.10.287.130">
    <property type="match status" value="1"/>
</dbReference>
<evidence type="ECO:0000256" key="8">
    <source>
        <dbReference type="ARBA" id="ARBA00023012"/>
    </source>
</evidence>
<keyword evidence="7" id="KW-0067">ATP-binding</keyword>
<dbReference type="InterPro" id="IPR013656">
    <property type="entry name" value="PAS_4"/>
</dbReference>
<keyword evidence="14" id="KW-1185">Reference proteome</keyword>
<sequence>MENSQPIQSKNKYLLISFGFIVFFQLIASLYVDELQYLLPITAAAVFNISLFGLIHYGKINQKIISWLIILGSNIYILSLLFVNADFPYLFFLFFPIIMSLIYSDKYLQLTMLSVTTIEMTILLRLLGPYFHPIRDAKMVIHFSFLFVIVMLLLFILTVKIGPQMKKLLIEKEVMSVTLSSKEGYLDLLFEHSHDSIAVFNLDQKLLAVNPAFEEMYGWKKEECIGKSIQLTPPSQFEEIAERQKYLLQGRSFKNIRSKEIRKNGTIFEAETTVAPIYDKNNKIVALSLITRDITEKLQAERLRIEAIKLNAIGEIAATVAHEVRNPMTSVNGFVQLMNEDPENPYRMYTEIMESEIERINLIANEFLILSKPNIKKRKELDVENIIIEVISLFEEELKHRQIECSLYLAEYQTTVFGNEESLKQVFINLMRNSMEAVRDGGNITFFNSIVNNMLSITLSDNGHGMDEETYKQLFLPFFTTKDGATGLGLVITKKIVLDHGGNIEFNGYRKIGAELIVKLPIYSSNKYQDFMKINER</sequence>
<keyword evidence="8" id="KW-0902">Two-component regulatory system</keyword>
<evidence type="ECO:0000256" key="6">
    <source>
        <dbReference type="ARBA" id="ARBA00022777"/>
    </source>
</evidence>
<dbReference type="Pfam" id="PF02518">
    <property type="entry name" value="HATPase_c"/>
    <property type="match status" value="1"/>
</dbReference>
<dbReference type="InterPro" id="IPR000014">
    <property type="entry name" value="PAS"/>
</dbReference>
<dbReference type="PANTHER" id="PTHR43065:SF10">
    <property type="entry name" value="PEROXIDE STRESS-ACTIVATED HISTIDINE KINASE MAK3"/>
    <property type="match status" value="1"/>
</dbReference>
<evidence type="ECO:0000256" key="7">
    <source>
        <dbReference type="ARBA" id="ARBA00022840"/>
    </source>
</evidence>
<dbReference type="SUPFAM" id="SSF47384">
    <property type="entry name" value="Homodimeric domain of signal transducing histidine kinase"/>
    <property type="match status" value="1"/>
</dbReference>
<dbReference type="Pfam" id="PF00512">
    <property type="entry name" value="HisKA"/>
    <property type="match status" value="1"/>
</dbReference>
<dbReference type="PROSITE" id="PS50112">
    <property type="entry name" value="PAS"/>
    <property type="match status" value="1"/>
</dbReference>